<evidence type="ECO:0000256" key="1">
    <source>
        <dbReference type="SAM" id="MobiDB-lite"/>
    </source>
</evidence>
<keyword evidence="2" id="KW-0808">Transferase</keyword>
<name>A0ABW2HHB7_9MICO</name>
<keyword evidence="3" id="KW-1185">Reference proteome</keyword>
<feature type="region of interest" description="Disordered" evidence="1">
    <location>
        <begin position="361"/>
        <end position="380"/>
    </location>
</feature>
<dbReference type="RefSeq" id="WP_262874829.1">
    <property type="nucleotide sequence ID" value="NZ_BAABKW010000001.1"/>
</dbReference>
<accession>A0ABW2HHB7</accession>
<organism evidence="2 3">
    <name type="scientific">Microbacterium fluvii</name>
    <dbReference type="NCBI Taxonomy" id="415215"/>
    <lineage>
        <taxon>Bacteria</taxon>
        <taxon>Bacillati</taxon>
        <taxon>Actinomycetota</taxon>
        <taxon>Actinomycetes</taxon>
        <taxon>Micrococcales</taxon>
        <taxon>Microbacteriaceae</taxon>
        <taxon>Microbacterium</taxon>
    </lineage>
</organism>
<dbReference type="InterPro" id="IPR003673">
    <property type="entry name" value="CoA-Trfase_fam_III"/>
</dbReference>
<dbReference type="PANTHER" id="PTHR48228">
    <property type="entry name" value="SUCCINYL-COA--D-CITRAMALATE COA-TRANSFERASE"/>
    <property type="match status" value="1"/>
</dbReference>
<evidence type="ECO:0000313" key="3">
    <source>
        <dbReference type="Proteomes" id="UP001596507"/>
    </source>
</evidence>
<dbReference type="Pfam" id="PF02515">
    <property type="entry name" value="CoA_transf_3"/>
    <property type="match status" value="1"/>
</dbReference>
<reference evidence="3" key="1">
    <citation type="journal article" date="2019" name="Int. J. Syst. Evol. Microbiol.">
        <title>The Global Catalogue of Microorganisms (GCM) 10K type strain sequencing project: providing services to taxonomists for standard genome sequencing and annotation.</title>
        <authorList>
            <consortium name="The Broad Institute Genomics Platform"/>
            <consortium name="The Broad Institute Genome Sequencing Center for Infectious Disease"/>
            <person name="Wu L."/>
            <person name="Ma J."/>
        </authorList>
    </citation>
    <scope>NUCLEOTIDE SEQUENCE [LARGE SCALE GENOMIC DNA]</scope>
    <source>
        <strain evidence="3">CGMCC 1.15772</strain>
    </source>
</reference>
<proteinExistence type="predicted"/>
<protein>
    <submittedName>
        <fullName evidence="2">CoA transferase</fullName>
    </submittedName>
</protein>
<feature type="region of interest" description="Disordered" evidence="1">
    <location>
        <begin position="396"/>
        <end position="420"/>
    </location>
</feature>
<dbReference type="InterPro" id="IPR023606">
    <property type="entry name" value="CoA-Trfase_III_dom_1_sf"/>
</dbReference>
<dbReference type="Proteomes" id="UP001596507">
    <property type="component" value="Unassembled WGS sequence"/>
</dbReference>
<comment type="caution">
    <text evidence="2">The sequence shown here is derived from an EMBL/GenBank/DDBJ whole genome shotgun (WGS) entry which is preliminary data.</text>
</comment>
<dbReference type="InterPro" id="IPR050509">
    <property type="entry name" value="CoA-transferase_III"/>
</dbReference>
<evidence type="ECO:0000313" key="2">
    <source>
        <dbReference type="EMBL" id="MFC7269915.1"/>
    </source>
</evidence>
<gene>
    <name evidence="2" type="ORF">ACFQRL_13165</name>
</gene>
<dbReference type="PANTHER" id="PTHR48228:SF4">
    <property type="entry name" value="BLR3030 PROTEIN"/>
    <property type="match status" value="1"/>
</dbReference>
<dbReference type="Gene3D" id="3.40.50.10540">
    <property type="entry name" value="Crotonobetainyl-coa:carnitine coa-transferase, domain 1"/>
    <property type="match status" value="1"/>
</dbReference>
<dbReference type="EMBL" id="JBHTBE010000003">
    <property type="protein sequence ID" value="MFC7269915.1"/>
    <property type="molecule type" value="Genomic_DNA"/>
</dbReference>
<sequence length="420" mass="44059">MPPPSDVPLPARTSVAGLAALSVAAASRAAARVAGVAEGEPDPQRIAVAYSSERWFRIDGLRPNAFAPLSGFFRTRDGWVRTHGNYPHHAAVLRAQLGLAADADCEAAALAFASTDAAAISARIQSAGGLCVVVGGEQPRLDRTLRSQALVEVHRLGAGSPVALPGAGDARQPLQGVRVLDLTRVIAGPVGTRVLALLGADVLRIDPPRLPEIEWQHLDTGHGKRSALLDLAAPADRRAFDELLADADVIALGYRPAALARLGLTPEALAARRPGIVVLQHSAWPDPARRGFDSLVQAECGIAFIEGSAGQPGALPAQALDHSTGYLMAAAAITLLERRSAEGGSWLARTSLRRVAAELLGMPRTPEPRPDGSIDPSGRTQHFVVDGHEITTSGPAIAYAGAPSAYPPPRPWGRDEPVWR</sequence>
<dbReference type="SUPFAM" id="SSF89796">
    <property type="entry name" value="CoA-transferase family III (CaiB/BaiF)"/>
    <property type="match status" value="2"/>
</dbReference>
<dbReference type="GO" id="GO:0016740">
    <property type="term" value="F:transferase activity"/>
    <property type="evidence" value="ECO:0007669"/>
    <property type="project" value="UniProtKB-KW"/>
</dbReference>